<evidence type="ECO:0000313" key="3">
    <source>
        <dbReference type="Proteomes" id="UP000315751"/>
    </source>
</evidence>
<dbReference type="OrthoDB" id="7364431at2"/>
<evidence type="ECO:0000313" key="2">
    <source>
        <dbReference type="EMBL" id="TWB42746.1"/>
    </source>
</evidence>
<reference evidence="2 3" key="1">
    <citation type="submission" date="2019-06" db="EMBL/GenBank/DDBJ databases">
        <title>Genomic Encyclopedia of Type Strains, Phase IV (KMG-V): Genome sequencing to study the core and pangenomes of soil and plant-associated prokaryotes.</title>
        <authorList>
            <person name="Whitman W."/>
        </authorList>
    </citation>
    <scope>NUCLEOTIDE SEQUENCE [LARGE SCALE GENOMIC DNA]</scope>
    <source>
        <strain evidence="2 3">BR 11622</strain>
    </source>
</reference>
<dbReference type="EMBL" id="VITR01000006">
    <property type="protein sequence ID" value="TWB42746.1"/>
    <property type="molecule type" value="Genomic_DNA"/>
</dbReference>
<comment type="caution">
    <text evidence="2">The sequence shown here is derived from an EMBL/GenBank/DDBJ whole genome shotgun (WGS) entry which is preliminary data.</text>
</comment>
<accession>A0A560H8W0</accession>
<dbReference type="RefSeq" id="WP_145732609.1">
    <property type="nucleotide sequence ID" value="NZ_VITR01000006.1"/>
</dbReference>
<organism evidence="2 3">
    <name type="scientific">Nitrospirillum amazonense</name>
    <dbReference type="NCBI Taxonomy" id="28077"/>
    <lineage>
        <taxon>Bacteria</taxon>
        <taxon>Pseudomonadati</taxon>
        <taxon>Pseudomonadota</taxon>
        <taxon>Alphaproteobacteria</taxon>
        <taxon>Rhodospirillales</taxon>
        <taxon>Azospirillaceae</taxon>
        <taxon>Nitrospirillum</taxon>
    </lineage>
</organism>
<protein>
    <submittedName>
        <fullName evidence="2">Uncharacterized protein</fullName>
    </submittedName>
</protein>
<sequence>MTPPDTPEIEPQPACEAQPHTLSGGGMPYGQDPDGAAARMRHLFHTGTAAQTAECRALAELLLNADTDLTAADALAVEAILQRQPVELRGWLLQRATALAAATGRVRHKIATAANLH</sequence>
<feature type="region of interest" description="Disordered" evidence="1">
    <location>
        <begin position="1"/>
        <end position="35"/>
    </location>
</feature>
<keyword evidence="3" id="KW-1185">Reference proteome</keyword>
<dbReference type="AlphaFoldDB" id="A0A560H8W0"/>
<proteinExistence type="predicted"/>
<gene>
    <name evidence="2" type="ORF">FBZ90_106348</name>
</gene>
<evidence type="ECO:0000256" key="1">
    <source>
        <dbReference type="SAM" id="MobiDB-lite"/>
    </source>
</evidence>
<dbReference type="Proteomes" id="UP000315751">
    <property type="component" value="Unassembled WGS sequence"/>
</dbReference>
<name>A0A560H8W0_9PROT</name>